<proteinExistence type="predicted"/>
<protein>
    <submittedName>
        <fullName evidence="1">Uncharacterized protein</fullName>
    </submittedName>
</protein>
<evidence type="ECO:0000313" key="2">
    <source>
        <dbReference type="Proteomes" id="UP001428341"/>
    </source>
</evidence>
<dbReference type="AlphaFoldDB" id="A0AAP0LTD5"/>
<organism evidence="1 2">
    <name type="scientific">Citrus x changshan-huyou</name>
    <dbReference type="NCBI Taxonomy" id="2935761"/>
    <lineage>
        <taxon>Eukaryota</taxon>
        <taxon>Viridiplantae</taxon>
        <taxon>Streptophyta</taxon>
        <taxon>Embryophyta</taxon>
        <taxon>Tracheophyta</taxon>
        <taxon>Spermatophyta</taxon>
        <taxon>Magnoliopsida</taxon>
        <taxon>eudicotyledons</taxon>
        <taxon>Gunneridae</taxon>
        <taxon>Pentapetalae</taxon>
        <taxon>rosids</taxon>
        <taxon>malvids</taxon>
        <taxon>Sapindales</taxon>
        <taxon>Rutaceae</taxon>
        <taxon>Aurantioideae</taxon>
        <taxon>Citrus</taxon>
    </lineage>
</organism>
<name>A0AAP0LTD5_9ROSI</name>
<dbReference type="Proteomes" id="UP001428341">
    <property type="component" value="Unassembled WGS sequence"/>
</dbReference>
<sequence length="110" mass="12928">MAWILIGKILSSWPLRVGKTISTISCSIRKYWALETIFRQADNQGSNELHLTAKFGDHRPWFIHKAALQIQWEINWYQAVDEGQKCMVVVSLVERDLKRERVHLVLKRIL</sequence>
<gene>
    <name evidence="1" type="ORF">WN944_026644</name>
</gene>
<keyword evidence="2" id="KW-1185">Reference proteome</keyword>
<dbReference type="EMBL" id="JBCGBO010000024">
    <property type="protein sequence ID" value="KAK9183492.1"/>
    <property type="molecule type" value="Genomic_DNA"/>
</dbReference>
<evidence type="ECO:0000313" key="1">
    <source>
        <dbReference type="EMBL" id="KAK9183492.1"/>
    </source>
</evidence>
<accession>A0AAP0LTD5</accession>
<reference evidence="1 2" key="1">
    <citation type="submission" date="2024-05" db="EMBL/GenBank/DDBJ databases">
        <title>Haplotype-resolved chromosome-level genome assembly of Huyou (Citrus changshanensis).</title>
        <authorList>
            <person name="Miao C."/>
            <person name="Chen W."/>
            <person name="Wu Y."/>
            <person name="Wang L."/>
            <person name="Zhao S."/>
            <person name="Grierson D."/>
            <person name="Xu C."/>
            <person name="Chen K."/>
        </authorList>
    </citation>
    <scope>NUCLEOTIDE SEQUENCE [LARGE SCALE GENOMIC DNA]</scope>
    <source>
        <strain evidence="1">01-14</strain>
        <tissue evidence="1">Leaf</tissue>
    </source>
</reference>
<comment type="caution">
    <text evidence="1">The sequence shown here is derived from an EMBL/GenBank/DDBJ whole genome shotgun (WGS) entry which is preliminary data.</text>
</comment>